<dbReference type="AlphaFoldDB" id="A0A0A9X045"/>
<keyword evidence="1" id="KW-0436">Ligase</keyword>
<proteinExistence type="predicted"/>
<sequence length="166" mass="17829">MKRSSKNSTTAVAAVAAVSNMNTIPITLRTLSSTTASSLYPRNLSSQQLMLKQQLGSDVPQSVPIGLTKTSNDVYDSIIPGINDDIPNFFSGRTGTNLQGTFHDSMQQRIGQQDLHHDVLRIGIDTNASVLYSGTLQASNFMNNAAGTYNTIDTMSSSTTQEIIPS</sequence>
<gene>
    <name evidence="1" type="primary">proS2</name>
    <name evidence="1" type="ORF">CM83_99489</name>
    <name evidence="2" type="ORF">g.64245</name>
</gene>
<evidence type="ECO:0000313" key="2">
    <source>
        <dbReference type="EMBL" id="JAQ16672.1"/>
    </source>
</evidence>
<accession>A0A0A9X045</accession>
<evidence type="ECO:0000313" key="1">
    <source>
        <dbReference type="EMBL" id="JAG12113.1"/>
    </source>
</evidence>
<reference evidence="1" key="2">
    <citation type="submission" date="2014-07" db="EMBL/GenBank/DDBJ databases">
        <authorList>
            <person name="Hull J."/>
        </authorList>
    </citation>
    <scope>NUCLEOTIDE SEQUENCE</scope>
</reference>
<dbReference type="EMBL" id="GDHC01001957">
    <property type="protein sequence ID" value="JAQ16672.1"/>
    <property type="molecule type" value="Transcribed_RNA"/>
</dbReference>
<reference evidence="1" key="1">
    <citation type="journal article" date="2014" name="PLoS ONE">
        <title>Transcriptome-Based Identification of ABC Transporters in the Western Tarnished Plant Bug Lygus hesperus.</title>
        <authorList>
            <person name="Hull J.J."/>
            <person name="Chaney K."/>
            <person name="Geib S.M."/>
            <person name="Fabrick J.A."/>
            <person name="Brent C.S."/>
            <person name="Walsh D."/>
            <person name="Lavine L.C."/>
        </authorList>
    </citation>
    <scope>NUCLEOTIDE SEQUENCE</scope>
</reference>
<dbReference type="EMBL" id="GBHO01031491">
    <property type="protein sequence ID" value="JAG12113.1"/>
    <property type="molecule type" value="Transcribed_RNA"/>
</dbReference>
<name>A0A0A9X045_LYGHE</name>
<organism evidence="1">
    <name type="scientific">Lygus hesperus</name>
    <name type="common">Western plant bug</name>
    <dbReference type="NCBI Taxonomy" id="30085"/>
    <lineage>
        <taxon>Eukaryota</taxon>
        <taxon>Metazoa</taxon>
        <taxon>Ecdysozoa</taxon>
        <taxon>Arthropoda</taxon>
        <taxon>Hexapoda</taxon>
        <taxon>Insecta</taxon>
        <taxon>Pterygota</taxon>
        <taxon>Neoptera</taxon>
        <taxon>Paraneoptera</taxon>
        <taxon>Hemiptera</taxon>
        <taxon>Heteroptera</taxon>
        <taxon>Panheteroptera</taxon>
        <taxon>Cimicomorpha</taxon>
        <taxon>Miridae</taxon>
        <taxon>Mirini</taxon>
        <taxon>Lygus</taxon>
    </lineage>
</organism>
<protein>
    <submittedName>
        <fullName evidence="1">Proline--tRNA ligase 2</fullName>
    </submittedName>
</protein>
<reference evidence="2" key="3">
    <citation type="journal article" date="2016" name="Gigascience">
        <title>De novo construction of an expanded transcriptome assembly for the western tarnished plant bug, Lygus hesperus.</title>
        <authorList>
            <person name="Tassone E.E."/>
            <person name="Geib S.M."/>
            <person name="Hall B."/>
            <person name="Fabrick J.A."/>
            <person name="Brent C.S."/>
            <person name="Hull J.J."/>
        </authorList>
    </citation>
    <scope>NUCLEOTIDE SEQUENCE</scope>
</reference>
<dbReference type="GO" id="GO:0016874">
    <property type="term" value="F:ligase activity"/>
    <property type="evidence" value="ECO:0007669"/>
    <property type="project" value="UniProtKB-KW"/>
</dbReference>